<dbReference type="EMBL" id="VSRR010043119">
    <property type="protein sequence ID" value="MPC76333.1"/>
    <property type="molecule type" value="Genomic_DNA"/>
</dbReference>
<evidence type="ECO:0000313" key="2">
    <source>
        <dbReference type="Proteomes" id="UP000324222"/>
    </source>
</evidence>
<reference evidence="1 2" key="1">
    <citation type="submission" date="2019-05" db="EMBL/GenBank/DDBJ databases">
        <title>Another draft genome of Portunus trituberculatus and its Hox gene families provides insights of decapod evolution.</title>
        <authorList>
            <person name="Jeong J.-H."/>
            <person name="Song I."/>
            <person name="Kim S."/>
            <person name="Choi T."/>
            <person name="Kim D."/>
            <person name="Ryu S."/>
            <person name="Kim W."/>
        </authorList>
    </citation>
    <scope>NUCLEOTIDE SEQUENCE [LARGE SCALE GENOMIC DNA]</scope>
    <source>
        <tissue evidence="1">Muscle</tissue>
    </source>
</reference>
<comment type="caution">
    <text evidence="1">The sequence shown here is derived from an EMBL/GenBank/DDBJ whole genome shotgun (WGS) entry which is preliminary data.</text>
</comment>
<organism evidence="1 2">
    <name type="scientific">Portunus trituberculatus</name>
    <name type="common">Swimming crab</name>
    <name type="synonym">Neptunus trituberculatus</name>
    <dbReference type="NCBI Taxonomy" id="210409"/>
    <lineage>
        <taxon>Eukaryota</taxon>
        <taxon>Metazoa</taxon>
        <taxon>Ecdysozoa</taxon>
        <taxon>Arthropoda</taxon>
        <taxon>Crustacea</taxon>
        <taxon>Multicrustacea</taxon>
        <taxon>Malacostraca</taxon>
        <taxon>Eumalacostraca</taxon>
        <taxon>Eucarida</taxon>
        <taxon>Decapoda</taxon>
        <taxon>Pleocyemata</taxon>
        <taxon>Brachyura</taxon>
        <taxon>Eubrachyura</taxon>
        <taxon>Portunoidea</taxon>
        <taxon>Portunidae</taxon>
        <taxon>Portuninae</taxon>
        <taxon>Portunus</taxon>
    </lineage>
</organism>
<name>A0A5B7I259_PORTR</name>
<dbReference type="AlphaFoldDB" id="A0A5B7I259"/>
<protein>
    <submittedName>
        <fullName evidence="1">Uncharacterized protein</fullName>
    </submittedName>
</protein>
<keyword evidence="2" id="KW-1185">Reference proteome</keyword>
<gene>
    <name evidence="1" type="ORF">E2C01_070743</name>
</gene>
<sequence>MESSEGCGGWHRTYHEAEESPYEPDWDTCEVRHSKGLLGRGIVVLKQHCSCSAPHVVRGWSHFHVSGNGAF</sequence>
<accession>A0A5B7I259</accession>
<proteinExistence type="predicted"/>
<evidence type="ECO:0000313" key="1">
    <source>
        <dbReference type="EMBL" id="MPC76333.1"/>
    </source>
</evidence>
<dbReference type="Proteomes" id="UP000324222">
    <property type="component" value="Unassembled WGS sequence"/>
</dbReference>